<keyword evidence="2 3" id="KW-0472">Membrane</keyword>
<feature type="transmembrane region" description="Helical" evidence="3">
    <location>
        <begin position="112"/>
        <end position="135"/>
    </location>
</feature>
<comment type="subcellular location">
    <subcellularLocation>
        <location evidence="2">Cell membrane</location>
        <topology evidence="2">Multi-pass membrane protein</topology>
    </subcellularLocation>
</comment>
<keyword evidence="5" id="KW-1185">Reference proteome</keyword>
<gene>
    <name evidence="4" type="ORF">L0P57_03965</name>
</gene>
<evidence type="ECO:0000313" key="5">
    <source>
        <dbReference type="Proteomes" id="UP001298681"/>
    </source>
</evidence>
<evidence type="ECO:0000256" key="2">
    <source>
        <dbReference type="PIRNR" id="PIRNR016661"/>
    </source>
</evidence>
<evidence type="ECO:0000256" key="1">
    <source>
        <dbReference type="ARBA" id="ARBA00010692"/>
    </source>
</evidence>
<feature type="transmembrane region" description="Helical" evidence="3">
    <location>
        <begin position="141"/>
        <end position="167"/>
    </location>
</feature>
<keyword evidence="3" id="KW-0812">Transmembrane</keyword>
<proteinExistence type="inferred from homology"/>
<dbReference type="RefSeq" id="WP_237966515.1">
    <property type="nucleotide sequence ID" value="NZ_JAKNHQ010000004.1"/>
</dbReference>
<evidence type="ECO:0000256" key="3">
    <source>
        <dbReference type="SAM" id="Phobius"/>
    </source>
</evidence>
<comment type="caution">
    <text evidence="4">The sequence shown here is derived from an EMBL/GenBank/DDBJ whole genome shotgun (WGS) entry which is preliminary data.</text>
</comment>
<keyword evidence="2" id="KW-1003">Cell membrane</keyword>
<dbReference type="Gene3D" id="1.10.1760.20">
    <property type="match status" value="1"/>
</dbReference>
<sequence length="183" mass="18795">MTRLEKTRNLILCALFAALTAVLSQIAIPIQPVPINLATFSVFVAGGVLGAKRGAISQAVYVLLGAVGLPVFSSFSGGMGILFGPTGGYIVGYVAAAWLVGLLSARCHGKAYWFALSMAGGLALCYLLGTAWYMVVAHTGLVESLLLCVVPFLPGDAAKIAVAALLVPVLRKTLSKAGTAVSV</sequence>
<evidence type="ECO:0000313" key="4">
    <source>
        <dbReference type="EMBL" id="MCG4610094.1"/>
    </source>
</evidence>
<dbReference type="EMBL" id="JAKNHQ010000004">
    <property type="protein sequence ID" value="MCG4610094.1"/>
    <property type="molecule type" value="Genomic_DNA"/>
</dbReference>
<dbReference type="InterPro" id="IPR003784">
    <property type="entry name" value="BioY"/>
</dbReference>
<protein>
    <recommendedName>
        <fullName evidence="2">Biotin transporter</fullName>
    </recommendedName>
</protein>
<organism evidence="4 5">
    <name type="scientific">Anaeromassilibacillus senegalensis</name>
    <dbReference type="NCBI Taxonomy" id="1673717"/>
    <lineage>
        <taxon>Bacteria</taxon>
        <taxon>Bacillati</taxon>
        <taxon>Bacillota</taxon>
        <taxon>Clostridia</taxon>
        <taxon>Eubacteriales</taxon>
        <taxon>Acutalibacteraceae</taxon>
        <taxon>Anaeromassilibacillus</taxon>
    </lineage>
</organism>
<dbReference type="Pfam" id="PF02632">
    <property type="entry name" value="BioY"/>
    <property type="match status" value="1"/>
</dbReference>
<reference evidence="4 5" key="1">
    <citation type="submission" date="2022-01" db="EMBL/GenBank/DDBJ databases">
        <title>Collection of gut derived symbiotic bacterial strains cultured from healthy donors.</title>
        <authorList>
            <person name="Lin H."/>
            <person name="Kohout C."/>
            <person name="Waligurski E."/>
            <person name="Pamer E.G."/>
        </authorList>
    </citation>
    <scope>NUCLEOTIDE SEQUENCE [LARGE SCALE GENOMIC DNA]</scope>
    <source>
        <strain evidence="4 5">DFI.7.58</strain>
    </source>
</reference>
<name>A0ABS9MI38_9FIRM</name>
<comment type="similarity">
    <text evidence="1 2">Belongs to the BioY family.</text>
</comment>
<accession>A0ABS9MI38</accession>
<dbReference type="PIRSF" id="PIRSF016661">
    <property type="entry name" value="BioY"/>
    <property type="match status" value="1"/>
</dbReference>
<feature type="transmembrane region" description="Helical" evidence="3">
    <location>
        <begin position="34"/>
        <end position="51"/>
    </location>
</feature>
<dbReference type="PANTHER" id="PTHR34295:SF1">
    <property type="entry name" value="BIOTIN TRANSPORTER BIOY"/>
    <property type="match status" value="1"/>
</dbReference>
<keyword evidence="2" id="KW-0813">Transport</keyword>
<dbReference type="Proteomes" id="UP001298681">
    <property type="component" value="Unassembled WGS sequence"/>
</dbReference>
<feature type="transmembrane region" description="Helical" evidence="3">
    <location>
        <begin position="89"/>
        <end position="105"/>
    </location>
</feature>
<keyword evidence="3" id="KW-1133">Transmembrane helix</keyword>
<feature type="transmembrane region" description="Helical" evidence="3">
    <location>
        <begin position="60"/>
        <end position="83"/>
    </location>
</feature>
<dbReference type="PANTHER" id="PTHR34295">
    <property type="entry name" value="BIOTIN TRANSPORTER BIOY"/>
    <property type="match status" value="1"/>
</dbReference>